<dbReference type="SUPFAM" id="SSF53850">
    <property type="entry name" value="Periplasmic binding protein-like II"/>
    <property type="match status" value="1"/>
</dbReference>
<protein>
    <submittedName>
        <fullName evidence="7">Peptide ABC transporter substrate-binding protein</fullName>
    </submittedName>
</protein>
<feature type="domain" description="Solute-binding protein family 5" evidence="6">
    <location>
        <begin position="88"/>
        <end position="399"/>
    </location>
</feature>
<dbReference type="CDD" id="cd08491">
    <property type="entry name" value="PBP2_NikA_DppA_OppA_like_12"/>
    <property type="match status" value="1"/>
</dbReference>
<evidence type="ECO:0000256" key="3">
    <source>
        <dbReference type="ARBA" id="ARBA00022448"/>
    </source>
</evidence>
<comment type="subcellular location">
    <subcellularLocation>
        <location evidence="1">Cell envelope</location>
    </subcellularLocation>
</comment>
<keyword evidence="8" id="KW-1185">Reference proteome</keyword>
<dbReference type="OrthoDB" id="9046151at2"/>
<dbReference type="GO" id="GO:1904680">
    <property type="term" value="F:peptide transmembrane transporter activity"/>
    <property type="evidence" value="ECO:0007669"/>
    <property type="project" value="TreeGrafter"/>
</dbReference>
<evidence type="ECO:0000256" key="1">
    <source>
        <dbReference type="ARBA" id="ARBA00004196"/>
    </source>
</evidence>
<dbReference type="GO" id="GO:0042597">
    <property type="term" value="C:periplasmic space"/>
    <property type="evidence" value="ECO:0007669"/>
    <property type="project" value="UniProtKB-ARBA"/>
</dbReference>
<feature type="region of interest" description="Disordered" evidence="5">
    <location>
        <begin position="496"/>
        <end position="527"/>
    </location>
</feature>
<feature type="compositionally biased region" description="Polar residues" evidence="5">
    <location>
        <begin position="518"/>
        <end position="527"/>
    </location>
</feature>
<dbReference type="eggNOG" id="COG0747">
    <property type="taxonomic scope" value="Bacteria"/>
</dbReference>
<keyword evidence="3" id="KW-0813">Transport</keyword>
<dbReference type="Proteomes" id="UP000192411">
    <property type="component" value="Unassembled WGS sequence"/>
</dbReference>
<dbReference type="PANTHER" id="PTHR30290:SF10">
    <property type="entry name" value="PERIPLASMIC OLIGOPEPTIDE-BINDING PROTEIN-RELATED"/>
    <property type="match status" value="1"/>
</dbReference>
<dbReference type="GO" id="GO:0030313">
    <property type="term" value="C:cell envelope"/>
    <property type="evidence" value="ECO:0007669"/>
    <property type="project" value="UniProtKB-SubCell"/>
</dbReference>
<evidence type="ECO:0000256" key="4">
    <source>
        <dbReference type="ARBA" id="ARBA00022729"/>
    </source>
</evidence>
<dbReference type="InterPro" id="IPR039424">
    <property type="entry name" value="SBP_5"/>
</dbReference>
<comment type="similarity">
    <text evidence="2">Belongs to the bacterial solute-binding protein 5 family.</text>
</comment>
<proteinExistence type="inferred from homology"/>
<dbReference type="AlphaFoldDB" id="A0A1X0JJ57"/>
<dbReference type="InterPro" id="IPR000914">
    <property type="entry name" value="SBP_5_dom"/>
</dbReference>
<dbReference type="PIRSF" id="PIRSF002741">
    <property type="entry name" value="MppA"/>
    <property type="match status" value="1"/>
</dbReference>
<name>A0A1X0JJ57_9MYCO</name>
<accession>A0A1X0JJ57</accession>
<organism evidence="7 8">
    <name type="scientific">Mycolicibacterium tusciae</name>
    <dbReference type="NCBI Taxonomy" id="75922"/>
    <lineage>
        <taxon>Bacteria</taxon>
        <taxon>Bacillati</taxon>
        <taxon>Actinomycetota</taxon>
        <taxon>Actinomycetes</taxon>
        <taxon>Mycobacteriales</taxon>
        <taxon>Mycobacteriaceae</taxon>
        <taxon>Mycolicibacterium</taxon>
    </lineage>
</organism>
<sequence>MFSRASRPSTLRHQVLAVALAGVTVAASGCTVANSRHGGYDPNTLRIVLAQEPPTLEPCESSLTSTGIVVRSNITEPLIERDPNTGDLQPLLATEWRQTSPNQWTFTVRDGVTFSNGAPMTAKDAAYSIDRAVNSDLNCNVDGYVFGDEKLELATPDDSTLVVGTKTPDPILPLRISFVEIVPTGTSMTEKVREPIGTGPYAIDGWEYGQKLFLERNDTYWGEKPPFARAEYQWRSEGSVRAAMITNDETDIAVSLGPEDGAEDLGVPFQNNETTALRMQATEAPLNDMRVRQAINYAVNREGIVKALFRGLGDPASQLIPSGVVGYNADLPLWPHDPDKAKQLIDEARADGVPVDTEIRLIGRTAQFPKISETIEVLQSEFSEIGLNVKIEMMDTSNQLLYQLRPFPEGAGPYVLMIMHGNQAGDAAFTMDQYMLSDGAQASYGTPEFDKKIRAAEELTGQQRQEAFAKLFAEEPQEIMSMAYLAHMKGILGKSPRVDYTPNSATGDEMRLAEMTPAGSTTPTVAQ</sequence>
<reference evidence="7 8" key="1">
    <citation type="submission" date="2017-02" db="EMBL/GenBank/DDBJ databases">
        <title>The new phylogeny of genus Mycobacterium.</title>
        <authorList>
            <person name="Tortoli E."/>
            <person name="Trovato A."/>
            <person name="Cirillo D.M."/>
        </authorList>
    </citation>
    <scope>NUCLEOTIDE SEQUENCE [LARGE SCALE GENOMIC DNA]</scope>
    <source>
        <strain evidence="7 8">DSM 44338</strain>
    </source>
</reference>
<dbReference type="GO" id="GO:0015833">
    <property type="term" value="P:peptide transport"/>
    <property type="evidence" value="ECO:0007669"/>
    <property type="project" value="TreeGrafter"/>
</dbReference>
<evidence type="ECO:0000256" key="5">
    <source>
        <dbReference type="SAM" id="MobiDB-lite"/>
    </source>
</evidence>
<evidence type="ECO:0000313" key="8">
    <source>
        <dbReference type="Proteomes" id="UP000192411"/>
    </source>
</evidence>
<keyword evidence="4" id="KW-0732">Signal</keyword>
<dbReference type="Gene3D" id="3.40.190.10">
    <property type="entry name" value="Periplasmic binding protein-like II"/>
    <property type="match status" value="1"/>
</dbReference>
<dbReference type="STRING" id="75922.BST47_22995"/>
<dbReference type="InterPro" id="IPR030678">
    <property type="entry name" value="Peptide/Ni-bd"/>
</dbReference>
<evidence type="ECO:0000313" key="7">
    <source>
        <dbReference type="EMBL" id="ORB62516.1"/>
    </source>
</evidence>
<dbReference type="Pfam" id="PF00496">
    <property type="entry name" value="SBP_bac_5"/>
    <property type="match status" value="1"/>
</dbReference>
<dbReference type="PROSITE" id="PS51257">
    <property type="entry name" value="PROKAR_LIPOPROTEIN"/>
    <property type="match status" value="1"/>
</dbReference>
<evidence type="ECO:0000256" key="2">
    <source>
        <dbReference type="ARBA" id="ARBA00005695"/>
    </source>
</evidence>
<dbReference type="Gene3D" id="3.10.105.10">
    <property type="entry name" value="Dipeptide-binding Protein, Domain 3"/>
    <property type="match status" value="1"/>
</dbReference>
<dbReference type="GO" id="GO:0043190">
    <property type="term" value="C:ATP-binding cassette (ABC) transporter complex"/>
    <property type="evidence" value="ECO:0007669"/>
    <property type="project" value="InterPro"/>
</dbReference>
<dbReference type="EMBL" id="MVIM01000015">
    <property type="protein sequence ID" value="ORB62516.1"/>
    <property type="molecule type" value="Genomic_DNA"/>
</dbReference>
<dbReference type="RefSeq" id="WP_083127987.1">
    <property type="nucleotide sequence ID" value="NZ_MVIM01000015.1"/>
</dbReference>
<dbReference type="PANTHER" id="PTHR30290">
    <property type="entry name" value="PERIPLASMIC BINDING COMPONENT OF ABC TRANSPORTER"/>
    <property type="match status" value="1"/>
</dbReference>
<gene>
    <name evidence="7" type="ORF">BST47_22995</name>
</gene>
<evidence type="ECO:0000259" key="6">
    <source>
        <dbReference type="Pfam" id="PF00496"/>
    </source>
</evidence>
<comment type="caution">
    <text evidence="7">The sequence shown here is derived from an EMBL/GenBank/DDBJ whole genome shotgun (WGS) entry which is preliminary data.</text>
</comment>